<evidence type="ECO:0000256" key="4">
    <source>
        <dbReference type="ARBA" id="ARBA00022837"/>
    </source>
</evidence>
<dbReference type="PROSITE" id="PS50268">
    <property type="entry name" value="CADHERIN_2"/>
    <property type="match status" value="5"/>
</dbReference>
<keyword evidence="6 10" id="KW-0472">Membrane</keyword>
<feature type="domain" description="Cadherin" evidence="12">
    <location>
        <begin position="473"/>
        <end position="555"/>
    </location>
</feature>
<protein>
    <recommendedName>
        <fullName evidence="12">Cadherin domain-containing protein</fullName>
    </recommendedName>
</protein>
<evidence type="ECO:0000256" key="5">
    <source>
        <dbReference type="ARBA" id="ARBA00022989"/>
    </source>
</evidence>
<dbReference type="InterPro" id="IPR015919">
    <property type="entry name" value="Cadherin-like_sf"/>
</dbReference>
<dbReference type="InterPro" id="IPR002126">
    <property type="entry name" value="Cadherin-like_dom"/>
</dbReference>
<evidence type="ECO:0000313" key="13">
    <source>
        <dbReference type="EMBL" id="CAH1133233.1"/>
    </source>
</evidence>
<dbReference type="OrthoDB" id="6250271at2759"/>
<dbReference type="Pfam" id="PF00028">
    <property type="entry name" value="Cadherin"/>
    <property type="match status" value="1"/>
</dbReference>
<evidence type="ECO:0000256" key="2">
    <source>
        <dbReference type="ARBA" id="ARBA00022692"/>
    </source>
</evidence>
<dbReference type="SUPFAM" id="SSF49313">
    <property type="entry name" value="Cadherin-like"/>
    <property type="match status" value="4"/>
</dbReference>
<evidence type="ECO:0000256" key="3">
    <source>
        <dbReference type="ARBA" id="ARBA00022737"/>
    </source>
</evidence>
<accession>A0A9P0DNS3</accession>
<reference evidence="13" key="1">
    <citation type="submission" date="2022-01" db="EMBL/GenBank/DDBJ databases">
        <authorList>
            <person name="King R."/>
        </authorList>
    </citation>
    <scope>NUCLEOTIDE SEQUENCE</scope>
</reference>
<dbReference type="PANTHER" id="PTHR24028">
    <property type="entry name" value="CADHERIN-87A"/>
    <property type="match status" value="1"/>
</dbReference>
<keyword evidence="4 8" id="KW-0106">Calcium</keyword>
<gene>
    <name evidence="13" type="ORF">CEUTPL_LOCUS11691</name>
</gene>
<evidence type="ECO:0000256" key="10">
    <source>
        <dbReference type="SAM" id="Phobius"/>
    </source>
</evidence>
<evidence type="ECO:0000256" key="8">
    <source>
        <dbReference type="PROSITE-ProRule" id="PRU00043"/>
    </source>
</evidence>
<comment type="subcellular location">
    <subcellularLocation>
        <location evidence="1">Membrane</location>
        <topology evidence="1">Single-pass membrane protein</topology>
    </subcellularLocation>
</comment>
<dbReference type="SMART" id="SM00112">
    <property type="entry name" value="CA"/>
    <property type="match status" value="5"/>
</dbReference>
<dbReference type="GO" id="GO:0005509">
    <property type="term" value="F:calcium ion binding"/>
    <property type="evidence" value="ECO:0007669"/>
    <property type="project" value="UniProtKB-UniRule"/>
</dbReference>
<dbReference type="CDD" id="cd11304">
    <property type="entry name" value="Cadherin_repeat"/>
    <property type="match status" value="4"/>
</dbReference>
<feature type="domain" description="Cadherin" evidence="12">
    <location>
        <begin position="251"/>
        <end position="365"/>
    </location>
</feature>
<evidence type="ECO:0000256" key="9">
    <source>
        <dbReference type="SAM" id="MobiDB-lite"/>
    </source>
</evidence>
<dbReference type="GO" id="GO:0007156">
    <property type="term" value="P:homophilic cell adhesion via plasma membrane adhesion molecules"/>
    <property type="evidence" value="ECO:0007669"/>
    <property type="project" value="InterPro"/>
</dbReference>
<dbReference type="PRINTS" id="PR00205">
    <property type="entry name" value="CADHERIN"/>
</dbReference>
<evidence type="ECO:0000256" key="6">
    <source>
        <dbReference type="ARBA" id="ARBA00023136"/>
    </source>
</evidence>
<dbReference type="GO" id="GO:0005886">
    <property type="term" value="C:plasma membrane"/>
    <property type="evidence" value="ECO:0007669"/>
    <property type="project" value="InterPro"/>
</dbReference>
<evidence type="ECO:0000256" key="1">
    <source>
        <dbReference type="ARBA" id="ARBA00004167"/>
    </source>
</evidence>
<name>A0A9P0DNS3_9CUCU</name>
<feature type="transmembrane region" description="Helical" evidence="10">
    <location>
        <begin position="566"/>
        <end position="590"/>
    </location>
</feature>
<feature type="domain" description="Cadherin" evidence="12">
    <location>
        <begin position="361"/>
        <end position="457"/>
    </location>
</feature>
<dbReference type="Proteomes" id="UP001152799">
    <property type="component" value="Chromosome 7"/>
</dbReference>
<dbReference type="Gene3D" id="2.60.40.60">
    <property type="entry name" value="Cadherins"/>
    <property type="match status" value="5"/>
</dbReference>
<dbReference type="InterPro" id="IPR020894">
    <property type="entry name" value="Cadherin_CS"/>
</dbReference>
<feature type="domain" description="Cadherin" evidence="12">
    <location>
        <begin position="143"/>
        <end position="250"/>
    </location>
</feature>
<evidence type="ECO:0000259" key="12">
    <source>
        <dbReference type="PROSITE" id="PS50268"/>
    </source>
</evidence>
<dbReference type="EMBL" id="OU892283">
    <property type="protein sequence ID" value="CAH1133233.1"/>
    <property type="molecule type" value="Genomic_DNA"/>
</dbReference>
<dbReference type="PANTHER" id="PTHR24028:SF339">
    <property type="entry name" value="CADHERIN DOMAIN-CONTAINING PROTEIN"/>
    <property type="match status" value="1"/>
</dbReference>
<feature type="signal peptide" evidence="11">
    <location>
        <begin position="1"/>
        <end position="26"/>
    </location>
</feature>
<feature type="region of interest" description="Disordered" evidence="9">
    <location>
        <begin position="598"/>
        <end position="624"/>
    </location>
</feature>
<feature type="chain" id="PRO_5040446486" description="Cadherin domain-containing protein" evidence="11">
    <location>
        <begin position="27"/>
        <end position="703"/>
    </location>
</feature>
<keyword evidence="2 10" id="KW-0812">Transmembrane</keyword>
<evidence type="ECO:0000313" key="14">
    <source>
        <dbReference type="Proteomes" id="UP001152799"/>
    </source>
</evidence>
<dbReference type="AlphaFoldDB" id="A0A9P0DNS3"/>
<evidence type="ECO:0000256" key="11">
    <source>
        <dbReference type="SAM" id="SignalP"/>
    </source>
</evidence>
<keyword evidence="7" id="KW-0325">Glycoprotein</keyword>
<feature type="domain" description="Cadherin" evidence="12">
    <location>
        <begin position="37"/>
        <end position="142"/>
    </location>
</feature>
<proteinExistence type="predicted"/>
<keyword evidence="5 10" id="KW-1133">Transmembrane helix</keyword>
<organism evidence="13 14">
    <name type="scientific">Ceutorhynchus assimilis</name>
    <name type="common">cabbage seed weevil</name>
    <dbReference type="NCBI Taxonomy" id="467358"/>
    <lineage>
        <taxon>Eukaryota</taxon>
        <taxon>Metazoa</taxon>
        <taxon>Ecdysozoa</taxon>
        <taxon>Arthropoda</taxon>
        <taxon>Hexapoda</taxon>
        <taxon>Insecta</taxon>
        <taxon>Pterygota</taxon>
        <taxon>Neoptera</taxon>
        <taxon>Endopterygota</taxon>
        <taxon>Coleoptera</taxon>
        <taxon>Polyphaga</taxon>
        <taxon>Cucujiformia</taxon>
        <taxon>Curculionidae</taxon>
        <taxon>Ceutorhynchinae</taxon>
        <taxon>Ceutorhynchus</taxon>
    </lineage>
</organism>
<keyword evidence="14" id="KW-1185">Reference proteome</keyword>
<dbReference type="PROSITE" id="PS00232">
    <property type="entry name" value="CADHERIN_1"/>
    <property type="match status" value="1"/>
</dbReference>
<sequence length="703" mass="76678">MANWQEAFKFCWLSFILLNFVITVKALQDNRCYLENGASSETFFVPEDLPVGDVIGRLKVVGDPRPVVGTISLRLKEADSPVEIAEGSKNLTLKSILDKEGIDGPASVFVSLICDKLGTLDPGFVIPINIRVTDANDNAPIFINAPYVLNISEVTVVGTRVLQGVHAIDNDQQGPFSSVKFSVLPGPSSDFFEFENELEGTLVLKKPLDYETLKKFDVNIRAQDHGEPPKSADTVLTVHVIDADDQNPRFLDDRYTALIHERALKGTILKIKPRDIRAFDQDEGIGAPIYYTWNGVGSEYSLFGLDRQTGKISLTKNLEESDLRYSATLVLRATQQDNPDRYALATLTVTRSSSIKGIKFTYPVFNFRVSEALIPGALVGSLANNRPGHHLKYFVSDQSVLKMFAINTLGELSLKGKLDFEAKPEFIFKVFATDGKTNDSSAVNITIENVNEWEPRFRYPHYEFFAGGTQDLVGRIEAADGDRGDKLTLALSGPDASMFFITPSGELRLRNYGKDIPGATASLTVTATDSGEPPKKATVPVTVHFSGSSSDVPVAGRGASKTSAPVLLAALGTVLLLLSFVVVLLVAYICKVKKNSQVDTTSPLPEETKTEKRPVSNPMFAGPDKNRVSATAVALGGIPRPSPKIHPAPQPPHSLTALWPTASARIKKLSWGDDKTDTESNENLSNIDVTPKLSESSNLTVYF</sequence>
<keyword evidence="11" id="KW-0732">Signal</keyword>
<evidence type="ECO:0000256" key="7">
    <source>
        <dbReference type="ARBA" id="ARBA00023180"/>
    </source>
</evidence>
<dbReference type="FunFam" id="2.60.40.60:FF:000104">
    <property type="entry name" value="cadherin-23 isoform X1"/>
    <property type="match status" value="1"/>
</dbReference>
<keyword evidence="3" id="KW-0677">Repeat</keyword>
<dbReference type="InterPro" id="IPR050174">
    <property type="entry name" value="Protocadherin/Cadherin-CA"/>
</dbReference>